<organism evidence="1 2">
    <name type="scientific">Salmonella enterica subsp. enterica serovar Bovismorbificans</name>
    <dbReference type="NCBI Taxonomy" id="58097"/>
    <lineage>
        <taxon>Bacteria</taxon>
        <taxon>Pseudomonadati</taxon>
        <taxon>Pseudomonadota</taxon>
        <taxon>Gammaproteobacteria</taxon>
        <taxon>Enterobacterales</taxon>
        <taxon>Enterobacteriaceae</taxon>
        <taxon>Salmonella</taxon>
    </lineage>
</organism>
<accession>A0A655CG14</accession>
<dbReference type="AlphaFoldDB" id="A0A655CG14"/>
<evidence type="ECO:0000313" key="1">
    <source>
        <dbReference type="EMBL" id="CNU10643.1"/>
    </source>
</evidence>
<proteinExistence type="predicted"/>
<evidence type="ECO:0000313" key="2">
    <source>
        <dbReference type="Proteomes" id="UP000041314"/>
    </source>
</evidence>
<name>A0A655CG14_SALET</name>
<dbReference type="Proteomes" id="UP000041314">
    <property type="component" value="Unassembled WGS sequence"/>
</dbReference>
<sequence>MRMKALLLAFFPQCQPLVDAKAVLLIDNDQRQPVKLHLFLKDSVGADNHLHLTAGNSLLLRLTRFTFLLTGQPTHFNAQRFEPVAEIICVLFSQQFGRRHQRHLLTVGNSAQGGKRRNQRFTGTHVALNQTHHRHIQRHITFDLCYHPRLRAGGFKRQRRQQLVFQYVVGT</sequence>
<reference evidence="1 2" key="1">
    <citation type="submission" date="2015-03" db="EMBL/GenBank/DDBJ databases">
        <authorList>
            <consortium name="Pathogen Informatics"/>
        </authorList>
    </citation>
    <scope>NUCLEOTIDE SEQUENCE [LARGE SCALE GENOMIC DNA]</scope>
    <source>
        <strain evidence="1 2">A1104</strain>
    </source>
</reference>
<protein>
    <submittedName>
        <fullName evidence="1">Uncharacterized protein</fullName>
    </submittedName>
</protein>
<gene>
    <name evidence="1" type="ORF">ERS008198_01928</name>
</gene>
<dbReference type="EMBL" id="CQPA01000011">
    <property type="protein sequence ID" value="CNU10643.1"/>
    <property type="molecule type" value="Genomic_DNA"/>
</dbReference>